<feature type="domain" description="FAD/NAD(P)-binding" evidence="11">
    <location>
        <begin position="385"/>
        <end position="610"/>
    </location>
</feature>
<dbReference type="InterPro" id="IPR001155">
    <property type="entry name" value="OxRdtase_FMN_N"/>
</dbReference>
<reference evidence="12" key="1">
    <citation type="submission" date="2023-02" db="EMBL/GenBank/DDBJ databases">
        <title>Gut commensal Christensenella minuta modulates host metabolism via a new class of secondary bile acids.</title>
        <authorList>
            <person name="Liu C."/>
        </authorList>
    </citation>
    <scope>NUCLEOTIDE SEQUENCE</scope>
    <source>
        <strain evidence="12">CA70</strain>
    </source>
</reference>
<organism evidence="12">
    <name type="scientific">Christensenella massiliensis</name>
    <dbReference type="NCBI Taxonomy" id="1805714"/>
    <lineage>
        <taxon>Bacteria</taxon>
        <taxon>Bacillati</taxon>
        <taxon>Bacillota</taxon>
        <taxon>Clostridia</taxon>
        <taxon>Christensenellales</taxon>
        <taxon>Christensenellaceae</taxon>
        <taxon>Christensenella</taxon>
    </lineage>
</organism>
<comment type="cofactor">
    <cofactor evidence="1">
        <name>FMN</name>
        <dbReference type="ChEBI" id="CHEBI:58210"/>
    </cofactor>
</comment>
<evidence type="ECO:0000256" key="5">
    <source>
        <dbReference type="ARBA" id="ARBA00022643"/>
    </source>
</evidence>
<dbReference type="GO" id="GO:0046872">
    <property type="term" value="F:metal ion binding"/>
    <property type="evidence" value="ECO:0007669"/>
    <property type="project" value="UniProtKB-KW"/>
</dbReference>
<evidence type="ECO:0000259" key="11">
    <source>
        <dbReference type="Pfam" id="PF07992"/>
    </source>
</evidence>
<keyword evidence="7" id="KW-0560">Oxidoreductase</keyword>
<evidence type="ECO:0000256" key="7">
    <source>
        <dbReference type="ARBA" id="ARBA00023002"/>
    </source>
</evidence>
<evidence type="ECO:0000256" key="8">
    <source>
        <dbReference type="ARBA" id="ARBA00023004"/>
    </source>
</evidence>
<evidence type="ECO:0000256" key="2">
    <source>
        <dbReference type="ARBA" id="ARBA00001966"/>
    </source>
</evidence>
<dbReference type="PRINTS" id="PR00368">
    <property type="entry name" value="FADPNR"/>
</dbReference>
<dbReference type="PANTHER" id="PTHR42917:SF2">
    <property type="entry name" value="2,4-DIENOYL-COA REDUCTASE [(2E)-ENOYL-COA-PRODUCING]"/>
    <property type="match status" value="1"/>
</dbReference>
<dbReference type="Gene3D" id="3.50.50.60">
    <property type="entry name" value="FAD/NAD(P)-binding domain"/>
    <property type="match status" value="1"/>
</dbReference>
<dbReference type="RefSeq" id="WP_079545871.1">
    <property type="nucleotide sequence ID" value="NZ_CP117826.1"/>
</dbReference>
<dbReference type="Gene3D" id="3.20.20.70">
    <property type="entry name" value="Aldolase class I"/>
    <property type="match status" value="1"/>
</dbReference>
<dbReference type="PRINTS" id="PR00469">
    <property type="entry name" value="PNDRDTASEII"/>
</dbReference>
<proteinExistence type="inferred from homology"/>
<name>A0AAU8A745_9FIRM</name>
<keyword evidence="4" id="KW-0285">Flavoprotein</keyword>
<comment type="cofactor">
    <cofactor evidence="2">
        <name>[4Fe-4S] cluster</name>
        <dbReference type="ChEBI" id="CHEBI:49883"/>
    </cofactor>
</comment>
<dbReference type="GO" id="GO:0010181">
    <property type="term" value="F:FMN binding"/>
    <property type="evidence" value="ECO:0007669"/>
    <property type="project" value="InterPro"/>
</dbReference>
<dbReference type="InterPro" id="IPR013785">
    <property type="entry name" value="Aldolase_TIM"/>
</dbReference>
<evidence type="ECO:0000256" key="3">
    <source>
        <dbReference type="ARBA" id="ARBA00011048"/>
    </source>
</evidence>
<keyword evidence="5" id="KW-0288">FMN</keyword>
<comment type="similarity">
    <text evidence="3">In the N-terminal section; belongs to the NADH:flavin oxidoreductase/NADH oxidase family.</text>
</comment>
<evidence type="ECO:0000256" key="9">
    <source>
        <dbReference type="ARBA" id="ARBA00023014"/>
    </source>
</evidence>
<keyword evidence="8" id="KW-0408">Iron</keyword>
<dbReference type="CDD" id="cd02803">
    <property type="entry name" value="OYE_like_FMN_family"/>
    <property type="match status" value="1"/>
</dbReference>
<dbReference type="InterPro" id="IPR023753">
    <property type="entry name" value="FAD/NAD-binding_dom"/>
</dbReference>
<feature type="domain" description="NADH:flavin oxidoreductase/NADH oxidase N-terminal" evidence="10">
    <location>
        <begin position="5"/>
        <end position="339"/>
    </location>
</feature>
<dbReference type="GO" id="GO:0051536">
    <property type="term" value="F:iron-sulfur cluster binding"/>
    <property type="evidence" value="ECO:0007669"/>
    <property type="project" value="UniProtKB-KW"/>
</dbReference>
<dbReference type="Pfam" id="PF07992">
    <property type="entry name" value="Pyr_redox_2"/>
    <property type="match status" value="1"/>
</dbReference>
<evidence type="ECO:0000256" key="1">
    <source>
        <dbReference type="ARBA" id="ARBA00001917"/>
    </source>
</evidence>
<evidence type="ECO:0000256" key="4">
    <source>
        <dbReference type="ARBA" id="ARBA00022630"/>
    </source>
</evidence>
<dbReference type="Pfam" id="PF00724">
    <property type="entry name" value="Oxidored_FMN"/>
    <property type="match status" value="1"/>
</dbReference>
<evidence type="ECO:0000313" key="12">
    <source>
        <dbReference type="EMBL" id="XCC61990.1"/>
    </source>
</evidence>
<evidence type="ECO:0000256" key="6">
    <source>
        <dbReference type="ARBA" id="ARBA00022723"/>
    </source>
</evidence>
<dbReference type="PANTHER" id="PTHR42917">
    <property type="entry name" value="2,4-DIENOYL-COA REDUCTASE"/>
    <property type="match status" value="1"/>
</dbReference>
<keyword evidence="9" id="KW-0411">Iron-sulfur</keyword>
<dbReference type="InterPro" id="IPR036188">
    <property type="entry name" value="FAD/NAD-bd_sf"/>
</dbReference>
<dbReference type="GO" id="GO:0016491">
    <property type="term" value="F:oxidoreductase activity"/>
    <property type="evidence" value="ECO:0007669"/>
    <property type="project" value="UniProtKB-KW"/>
</dbReference>
<gene>
    <name evidence="12" type="ORF">PUP29_10730</name>
</gene>
<dbReference type="SUPFAM" id="SSF51395">
    <property type="entry name" value="FMN-linked oxidoreductases"/>
    <property type="match status" value="1"/>
</dbReference>
<dbReference type="Gene3D" id="3.40.50.720">
    <property type="entry name" value="NAD(P)-binding Rossmann-like Domain"/>
    <property type="match status" value="1"/>
</dbReference>
<dbReference type="InterPro" id="IPR051793">
    <property type="entry name" value="NADH:flavin_oxidoreductase"/>
</dbReference>
<keyword evidence="6" id="KW-0479">Metal-binding</keyword>
<evidence type="ECO:0000259" key="10">
    <source>
        <dbReference type="Pfam" id="PF00724"/>
    </source>
</evidence>
<dbReference type="SUPFAM" id="SSF51905">
    <property type="entry name" value="FAD/NAD(P)-binding domain"/>
    <property type="match status" value="1"/>
</dbReference>
<sequence length="645" mass="70123">MSYTKLFERVKIGNVTINNRIAMAPMGCKTDPDGGFDDRSIEYFGLRAKGGAGLIITGLNMVCTEYETRAANVLEGFHHVNRLSLLVDKCHQYGSKVLVQIGPGLGRVGYSDPENPPYSASAVPCKNFPDLMCKPFEKAQIEHLVKCMGRGAMLAKNAGADGVEIHAYGGYIFDQFLTPIWNKRTDEYGGDLKGRMKFLLDSIEEVKKVCGPNFLCVVKITADHCLPEVEGMRRLEEGVEIAKILDQMGGVDAIHVDTGCYERYNLQVSTVYEKPGFQLYADKAVKDAVHIPVIGHGKLNDPAVAEKAIEDGCLDIVALGHQMLADPEWPHKVIEGRIDEIKYCCGCNECLYGAVKGRFKPCAMNPISGNEIDYPEVPVEGEKTMLVVGGGPGGMAAAIEAANKGIKVELWEKEEELGGNLRAAGGPDFKHDVKKSMEYLKHALYESGATVRLGKEGEAQEIIDGNYDYVVIATGSRPFIPPIPGVKESPIVMTANDALTGAPLKGRVVVVGAGLVGCEAAVYATESADKVYVVEMMDDILATADHLFNCDQALRRMMAECGAQVTCSAKVTKITDKGLEYEKDGKTNFIEADHIVIASGFRPNNALEDQLWGKVKDVRMIGDAVAPRKIITAVSEGYHYARLAN</sequence>
<dbReference type="EMBL" id="CP117826">
    <property type="protein sequence ID" value="XCC61990.1"/>
    <property type="molecule type" value="Genomic_DNA"/>
</dbReference>
<protein>
    <submittedName>
        <fullName evidence="12">FAD-dependent oxidoreductase</fullName>
    </submittedName>
</protein>
<dbReference type="AlphaFoldDB" id="A0AAU8A745"/>
<accession>A0AAU8A745</accession>